<dbReference type="Proteomes" id="UP000078542">
    <property type="component" value="Unassembled WGS sequence"/>
</dbReference>
<keyword evidence="2" id="KW-0964">Secreted</keyword>
<keyword evidence="5 8" id="KW-0720">Serine protease</keyword>
<dbReference type="GO" id="GO:0016485">
    <property type="term" value="P:protein processing"/>
    <property type="evidence" value="ECO:0007669"/>
    <property type="project" value="UniProtKB-ARBA"/>
</dbReference>
<dbReference type="InterPro" id="IPR001314">
    <property type="entry name" value="Peptidase_S1A"/>
</dbReference>
<dbReference type="AlphaFoldDB" id="A0A195D1D2"/>
<dbReference type="STRING" id="456900.A0A195D1D2"/>
<sequence>ASNIALPNNNYNPFPNSNTNPFLANFPNSNREIINSKVDIKSSNSPSPVSQTPYTPLPSYHASTFDVPVFNTPTPVTDFTSHTPKIHPPTSHVPSLKELLPFKITPVKTISELKCEEYVGEIAGTTLVTSLGSTSGVHKVTNTCEDANRLVVGGTEAQVDEFPHMVALGKRNSDEFVLMCGGTLISHVWVISAAHCTHGRDGGVTDARIGFHSLTEQKGITTVIKDIITHPDYKPPAMYADIALIQLMTVITFSTSVRPACLYQLFDIMPRQAWVSGWGVTEYSGEVSDRLQKAKLNVVDNLSCTIQHNSSLEVPYGITPSMICAGGKLKDTCQGDSGGPLQIVHPKSECLFQLIGITSFGQGCAIIDIPGVYTRVSYYLSWIEDIVWSQGQ</sequence>
<dbReference type="PROSITE" id="PS00135">
    <property type="entry name" value="TRYPSIN_SER"/>
    <property type="match status" value="1"/>
</dbReference>
<dbReference type="InterPro" id="IPR001254">
    <property type="entry name" value="Trypsin_dom"/>
</dbReference>
<evidence type="ECO:0000256" key="4">
    <source>
        <dbReference type="ARBA" id="ARBA00022801"/>
    </source>
</evidence>
<dbReference type="SUPFAM" id="SSF50494">
    <property type="entry name" value="Trypsin-like serine proteases"/>
    <property type="match status" value="1"/>
</dbReference>
<keyword evidence="11" id="KW-1185">Reference proteome</keyword>
<reference evidence="10 11" key="1">
    <citation type="submission" date="2016-03" db="EMBL/GenBank/DDBJ databases">
        <title>Cyphomyrmex costatus WGS genome.</title>
        <authorList>
            <person name="Nygaard S."/>
            <person name="Hu H."/>
            <person name="Boomsma J."/>
            <person name="Zhang G."/>
        </authorList>
    </citation>
    <scope>NUCLEOTIDE SEQUENCE [LARGE SCALE GENOMIC DNA]</scope>
    <source>
        <strain evidence="10">MS0001</strain>
        <tissue evidence="10">Whole body</tissue>
    </source>
</reference>
<evidence type="ECO:0000313" key="11">
    <source>
        <dbReference type="Proteomes" id="UP000078542"/>
    </source>
</evidence>
<dbReference type="PROSITE" id="PS00134">
    <property type="entry name" value="TRYPSIN_HIS"/>
    <property type="match status" value="1"/>
</dbReference>
<evidence type="ECO:0000256" key="1">
    <source>
        <dbReference type="ARBA" id="ARBA00004239"/>
    </source>
</evidence>
<dbReference type="EC" id="3.4.21.1" evidence="7"/>
<keyword evidence="3 8" id="KW-0645">Protease</keyword>
<accession>A0A195D1D2</accession>
<dbReference type="PROSITE" id="PS50240">
    <property type="entry name" value="TRYPSIN_DOM"/>
    <property type="match status" value="1"/>
</dbReference>
<dbReference type="InterPro" id="IPR033116">
    <property type="entry name" value="TRYPSIN_SER"/>
</dbReference>
<keyword evidence="4 8" id="KW-0378">Hydrolase</keyword>
<gene>
    <name evidence="10" type="ORF">ALC62_02379</name>
</gene>
<comment type="subcellular location">
    <subcellularLocation>
        <location evidence="1">Secreted</location>
        <location evidence="1">Extracellular space</location>
    </subcellularLocation>
</comment>
<feature type="non-terminal residue" evidence="10">
    <location>
        <position position="1"/>
    </location>
</feature>
<dbReference type="CDD" id="cd00190">
    <property type="entry name" value="Tryp_SPc"/>
    <property type="match status" value="1"/>
</dbReference>
<dbReference type="Gene3D" id="2.40.10.10">
    <property type="entry name" value="Trypsin-like serine proteases"/>
    <property type="match status" value="2"/>
</dbReference>
<dbReference type="EMBL" id="KQ976973">
    <property type="protein sequence ID" value="KYN06720.1"/>
    <property type="molecule type" value="Genomic_DNA"/>
</dbReference>
<keyword evidence="6" id="KW-1015">Disulfide bond</keyword>
<dbReference type="PANTHER" id="PTHR24252">
    <property type="entry name" value="ACROSIN-RELATED"/>
    <property type="match status" value="1"/>
</dbReference>
<dbReference type="Pfam" id="PF00089">
    <property type="entry name" value="Trypsin"/>
    <property type="match status" value="1"/>
</dbReference>
<dbReference type="GO" id="GO:0005576">
    <property type="term" value="C:extracellular region"/>
    <property type="evidence" value="ECO:0007669"/>
    <property type="project" value="UniProtKB-SubCell"/>
</dbReference>
<evidence type="ECO:0000256" key="3">
    <source>
        <dbReference type="ARBA" id="ARBA00022670"/>
    </source>
</evidence>
<dbReference type="SMART" id="SM00020">
    <property type="entry name" value="Tryp_SPc"/>
    <property type="match status" value="1"/>
</dbReference>
<dbReference type="InterPro" id="IPR043504">
    <property type="entry name" value="Peptidase_S1_PA_chymotrypsin"/>
</dbReference>
<dbReference type="GO" id="GO:0004252">
    <property type="term" value="F:serine-type endopeptidase activity"/>
    <property type="evidence" value="ECO:0007669"/>
    <property type="project" value="UniProtKB-EC"/>
</dbReference>
<evidence type="ECO:0000256" key="2">
    <source>
        <dbReference type="ARBA" id="ARBA00022525"/>
    </source>
</evidence>
<dbReference type="FunFam" id="2.40.10.10:FF:000047">
    <property type="entry name" value="Trypsin eta"/>
    <property type="match status" value="1"/>
</dbReference>
<evidence type="ECO:0000256" key="6">
    <source>
        <dbReference type="ARBA" id="ARBA00023157"/>
    </source>
</evidence>
<evidence type="ECO:0000256" key="5">
    <source>
        <dbReference type="ARBA" id="ARBA00022825"/>
    </source>
</evidence>
<evidence type="ECO:0000313" key="10">
    <source>
        <dbReference type="EMBL" id="KYN06720.1"/>
    </source>
</evidence>
<proteinExistence type="predicted"/>
<protein>
    <recommendedName>
        <fullName evidence="7">chymotrypsin</fullName>
        <ecNumber evidence="7">3.4.21.1</ecNumber>
    </recommendedName>
</protein>
<feature type="domain" description="Peptidase S1" evidence="9">
    <location>
        <begin position="151"/>
        <end position="388"/>
    </location>
</feature>
<dbReference type="PRINTS" id="PR00722">
    <property type="entry name" value="CHYMOTRYPSIN"/>
</dbReference>
<evidence type="ECO:0000256" key="8">
    <source>
        <dbReference type="RuleBase" id="RU363034"/>
    </source>
</evidence>
<organism evidence="10 11">
    <name type="scientific">Cyphomyrmex costatus</name>
    <dbReference type="NCBI Taxonomy" id="456900"/>
    <lineage>
        <taxon>Eukaryota</taxon>
        <taxon>Metazoa</taxon>
        <taxon>Ecdysozoa</taxon>
        <taxon>Arthropoda</taxon>
        <taxon>Hexapoda</taxon>
        <taxon>Insecta</taxon>
        <taxon>Pterygota</taxon>
        <taxon>Neoptera</taxon>
        <taxon>Endopterygota</taxon>
        <taxon>Hymenoptera</taxon>
        <taxon>Apocrita</taxon>
        <taxon>Aculeata</taxon>
        <taxon>Formicoidea</taxon>
        <taxon>Formicidae</taxon>
        <taxon>Myrmicinae</taxon>
        <taxon>Cyphomyrmex</taxon>
    </lineage>
</organism>
<name>A0A195D1D2_9HYME</name>
<dbReference type="InterPro" id="IPR018114">
    <property type="entry name" value="TRYPSIN_HIS"/>
</dbReference>
<dbReference type="PANTHER" id="PTHR24252:SF7">
    <property type="entry name" value="HYALIN"/>
    <property type="match status" value="1"/>
</dbReference>
<evidence type="ECO:0000259" key="9">
    <source>
        <dbReference type="PROSITE" id="PS50240"/>
    </source>
</evidence>
<dbReference type="InterPro" id="IPR009003">
    <property type="entry name" value="Peptidase_S1_PA"/>
</dbReference>
<evidence type="ECO:0000256" key="7">
    <source>
        <dbReference type="ARBA" id="ARBA00044036"/>
    </source>
</evidence>